<proteinExistence type="predicted"/>
<keyword evidence="1" id="KW-1133">Transmembrane helix</keyword>
<feature type="transmembrane region" description="Helical" evidence="1">
    <location>
        <begin position="86"/>
        <end position="104"/>
    </location>
</feature>
<feature type="transmembrane region" description="Helical" evidence="1">
    <location>
        <begin position="26"/>
        <end position="50"/>
    </location>
</feature>
<dbReference type="KEGG" id="prz:GZH47_26265"/>
<feature type="transmembrane region" description="Helical" evidence="1">
    <location>
        <begin position="62"/>
        <end position="79"/>
    </location>
</feature>
<keyword evidence="1" id="KW-0472">Membrane</keyword>
<sequence>MANQKNLQASPSEMQSSANAGKALSILMWTARIFAMTILAQVFIAGLAMFVDSADWVAHTNFARVFIVFPVLIILLSFMARLPVSYRLKGIQLLVMVILMFVTADLSSQIGFLSALHPVIAIGMFWSAMTLARQSAMNRKAGETR</sequence>
<keyword evidence="3" id="KW-1185">Reference proteome</keyword>
<keyword evidence="1" id="KW-0812">Transmembrane</keyword>
<feature type="transmembrane region" description="Helical" evidence="1">
    <location>
        <begin position="110"/>
        <end position="132"/>
    </location>
</feature>
<evidence type="ECO:0000313" key="3">
    <source>
        <dbReference type="Proteomes" id="UP000479114"/>
    </source>
</evidence>
<protein>
    <submittedName>
        <fullName evidence="2">Uncharacterized protein</fullName>
    </submittedName>
</protein>
<dbReference type="Proteomes" id="UP000479114">
    <property type="component" value="Chromosome"/>
</dbReference>
<evidence type="ECO:0000313" key="2">
    <source>
        <dbReference type="EMBL" id="QHW33956.1"/>
    </source>
</evidence>
<name>A0A6C0P6J1_9BACL</name>
<dbReference type="RefSeq" id="WP_162643953.1">
    <property type="nucleotide sequence ID" value="NZ_CP048286.1"/>
</dbReference>
<accession>A0A6C0P6J1</accession>
<organism evidence="2 3">
    <name type="scientific">Paenibacillus rhizovicinus</name>
    <dbReference type="NCBI Taxonomy" id="2704463"/>
    <lineage>
        <taxon>Bacteria</taxon>
        <taxon>Bacillati</taxon>
        <taxon>Bacillota</taxon>
        <taxon>Bacilli</taxon>
        <taxon>Bacillales</taxon>
        <taxon>Paenibacillaceae</taxon>
        <taxon>Paenibacillus</taxon>
    </lineage>
</organism>
<dbReference type="Pfam" id="PF19728">
    <property type="entry name" value="DUF6220"/>
    <property type="match status" value="1"/>
</dbReference>
<reference evidence="2 3" key="1">
    <citation type="submission" date="2020-02" db="EMBL/GenBank/DDBJ databases">
        <title>Paenibacillus sp. nov., isolated from rhizosphere soil of tomato.</title>
        <authorList>
            <person name="Weon H.-Y."/>
            <person name="Lee S.A."/>
        </authorList>
    </citation>
    <scope>NUCLEOTIDE SEQUENCE [LARGE SCALE GENOMIC DNA]</scope>
    <source>
        <strain evidence="2 3">14171R-81</strain>
    </source>
</reference>
<dbReference type="InterPro" id="IPR046192">
    <property type="entry name" value="DUF6220"/>
</dbReference>
<gene>
    <name evidence="2" type="ORF">GZH47_26265</name>
</gene>
<dbReference type="AlphaFoldDB" id="A0A6C0P6J1"/>
<evidence type="ECO:0000256" key="1">
    <source>
        <dbReference type="SAM" id="Phobius"/>
    </source>
</evidence>
<dbReference type="EMBL" id="CP048286">
    <property type="protein sequence ID" value="QHW33956.1"/>
    <property type="molecule type" value="Genomic_DNA"/>
</dbReference>